<dbReference type="EMBL" id="CAWYQH010000136">
    <property type="protein sequence ID" value="CAK8693647.1"/>
    <property type="molecule type" value="Genomic_DNA"/>
</dbReference>
<sequence>MNEHQCCNGQEMLTRPEVEQAKKNVQVQRESKLSSCAFCAAGPRFGDQGMLLHTSRGPNPAASSRDLEAVLGYHGDAGFCDYYERA</sequence>
<organism evidence="1 2">
    <name type="scientific">Clavelina lepadiformis</name>
    <name type="common">Light-bulb sea squirt</name>
    <name type="synonym">Ascidia lepadiformis</name>
    <dbReference type="NCBI Taxonomy" id="159417"/>
    <lineage>
        <taxon>Eukaryota</taxon>
        <taxon>Metazoa</taxon>
        <taxon>Chordata</taxon>
        <taxon>Tunicata</taxon>
        <taxon>Ascidiacea</taxon>
        <taxon>Aplousobranchia</taxon>
        <taxon>Clavelinidae</taxon>
        <taxon>Clavelina</taxon>
    </lineage>
</organism>
<protein>
    <submittedName>
        <fullName evidence="1">Uncharacterized protein</fullName>
    </submittedName>
</protein>
<keyword evidence="2" id="KW-1185">Reference proteome</keyword>
<proteinExistence type="predicted"/>
<accession>A0ABP0GPJ6</accession>
<reference evidence="1 2" key="1">
    <citation type="submission" date="2024-02" db="EMBL/GenBank/DDBJ databases">
        <authorList>
            <person name="Daric V."/>
            <person name="Darras S."/>
        </authorList>
    </citation>
    <scope>NUCLEOTIDE SEQUENCE [LARGE SCALE GENOMIC DNA]</scope>
</reference>
<evidence type="ECO:0000313" key="1">
    <source>
        <dbReference type="EMBL" id="CAK8693647.1"/>
    </source>
</evidence>
<evidence type="ECO:0000313" key="2">
    <source>
        <dbReference type="Proteomes" id="UP001642483"/>
    </source>
</evidence>
<dbReference type="Proteomes" id="UP001642483">
    <property type="component" value="Unassembled WGS sequence"/>
</dbReference>
<comment type="caution">
    <text evidence="1">The sequence shown here is derived from an EMBL/GenBank/DDBJ whole genome shotgun (WGS) entry which is preliminary data.</text>
</comment>
<gene>
    <name evidence="1" type="ORF">CVLEPA_LOCUS26943</name>
</gene>
<name>A0ABP0GPJ6_CLALP</name>